<dbReference type="InterPro" id="IPR052023">
    <property type="entry name" value="Histidine_kinase_KdpD"/>
</dbReference>
<keyword evidence="5" id="KW-0808">Transferase</keyword>
<dbReference type="Gene3D" id="3.30.450.40">
    <property type="match status" value="1"/>
</dbReference>
<name>A0ABS7DRC9_9FIRM</name>
<keyword evidence="4" id="KW-0597">Phosphoprotein</keyword>
<evidence type="ECO:0000256" key="6">
    <source>
        <dbReference type="ARBA" id="ARBA00022692"/>
    </source>
</evidence>
<gene>
    <name evidence="15" type="ORF">J5W02_13620</name>
</gene>
<dbReference type="InterPro" id="IPR025201">
    <property type="entry name" value="KdpD_TM"/>
</dbReference>
<dbReference type="Gene3D" id="3.30.565.10">
    <property type="entry name" value="Histidine kinase-like ATPase, C-terminal domain"/>
    <property type="match status" value="1"/>
</dbReference>
<proteinExistence type="predicted"/>
<evidence type="ECO:0000256" key="7">
    <source>
        <dbReference type="ARBA" id="ARBA00022741"/>
    </source>
</evidence>
<evidence type="ECO:0000256" key="10">
    <source>
        <dbReference type="ARBA" id="ARBA00022989"/>
    </source>
</evidence>
<dbReference type="CDD" id="cd00075">
    <property type="entry name" value="HATPase"/>
    <property type="match status" value="1"/>
</dbReference>
<keyword evidence="11" id="KW-0902">Two-component regulatory system</keyword>
<dbReference type="SMART" id="SM00388">
    <property type="entry name" value="HisKA"/>
    <property type="match status" value="1"/>
</dbReference>
<evidence type="ECO:0000256" key="13">
    <source>
        <dbReference type="SAM" id="Phobius"/>
    </source>
</evidence>
<comment type="catalytic activity">
    <reaction evidence="1">
        <text>ATP + protein L-histidine = ADP + protein N-phospho-L-histidine.</text>
        <dbReference type="EC" id="2.7.13.3"/>
    </reaction>
</comment>
<dbReference type="InterPro" id="IPR036097">
    <property type="entry name" value="HisK_dim/P_sf"/>
</dbReference>
<feature type="transmembrane region" description="Helical" evidence="13">
    <location>
        <begin position="93"/>
        <end position="115"/>
    </location>
</feature>
<dbReference type="EC" id="2.7.13.3" evidence="3"/>
<keyword evidence="16" id="KW-1185">Reference proteome</keyword>
<evidence type="ECO:0000256" key="3">
    <source>
        <dbReference type="ARBA" id="ARBA00012438"/>
    </source>
</evidence>
<feature type="transmembrane region" description="Helical" evidence="13">
    <location>
        <begin position="45"/>
        <end position="73"/>
    </location>
</feature>
<dbReference type="Gene3D" id="1.10.287.130">
    <property type="match status" value="1"/>
</dbReference>
<dbReference type="PROSITE" id="PS50109">
    <property type="entry name" value="HIS_KIN"/>
    <property type="match status" value="1"/>
</dbReference>
<feature type="domain" description="Histidine kinase" evidence="14">
    <location>
        <begin position="275"/>
        <end position="489"/>
    </location>
</feature>
<dbReference type="PRINTS" id="PR00344">
    <property type="entry name" value="BCTRLSENSOR"/>
</dbReference>
<dbReference type="SUPFAM" id="SSF55874">
    <property type="entry name" value="ATPase domain of HSP90 chaperone/DNA topoisomerase II/histidine kinase"/>
    <property type="match status" value="1"/>
</dbReference>
<dbReference type="SUPFAM" id="SSF55781">
    <property type="entry name" value="GAF domain-like"/>
    <property type="match status" value="1"/>
</dbReference>
<organism evidence="15 16">
    <name type="scientific">Caproiciproducens faecalis</name>
    <dbReference type="NCBI Taxonomy" id="2820301"/>
    <lineage>
        <taxon>Bacteria</taxon>
        <taxon>Bacillati</taxon>
        <taxon>Bacillota</taxon>
        <taxon>Clostridia</taxon>
        <taxon>Eubacteriales</taxon>
        <taxon>Acutalibacteraceae</taxon>
        <taxon>Caproiciproducens</taxon>
    </lineage>
</organism>
<comment type="subcellular location">
    <subcellularLocation>
        <location evidence="2">Membrane</location>
        <topology evidence="2">Multi-pass membrane protein</topology>
    </subcellularLocation>
</comment>
<evidence type="ECO:0000256" key="5">
    <source>
        <dbReference type="ARBA" id="ARBA00022679"/>
    </source>
</evidence>
<dbReference type="SUPFAM" id="SSF47384">
    <property type="entry name" value="Homodimeric domain of signal transducing histidine kinase"/>
    <property type="match status" value="1"/>
</dbReference>
<dbReference type="InterPro" id="IPR003661">
    <property type="entry name" value="HisK_dim/P_dom"/>
</dbReference>
<keyword evidence="9" id="KW-0067">ATP-binding</keyword>
<evidence type="ECO:0000256" key="2">
    <source>
        <dbReference type="ARBA" id="ARBA00004141"/>
    </source>
</evidence>
<dbReference type="InterPro" id="IPR003594">
    <property type="entry name" value="HATPase_dom"/>
</dbReference>
<dbReference type="InterPro" id="IPR004358">
    <property type="entry name" value="Sig_transdc_His_kin-like_C"/>
</dbReference>
<feature type="transmembrane region" description="Helical" evidence="13">
    <location>
        <begin position="12"/>
        <end position="33"/>
    </location>
</feature>
<evidence type="ECO:0000256" key="1">
    <source>
        <dbReference type="ARBA" id="ARBA00000085"/>
    </source>
</evidence>
<keyword evidence="8" id="KW-0418">Kinase</keyword>
<dbReference type="Pfam" id="PF02518">
    <property type="entry name" value="HATPase_c"/>
    <property type="match status" value="1"/>
</dbReference>
<evidence type="ECO:0000313" key="15">
    <source>
        <dbReference type="EMBL" id="MBW7573849.1"/>
    </source>
</evidence>
<accession>A0ABS7DRC9</accession>
<dbReference type="Pfam" id="PF13493">
    <property type="entry name" value="DUF4118"/>
    <property type="match status" value="1"/>
</dbReference>
<comment type="caution">
    <text evidence="15">The sequence shown here is derived from an EMBL/GenBank/DDBJ whole genome shotgun (WGS) entry which is preliminary data.</text>
</comment>
<dbReference type="PANTHER" id="PTHR45569:SF1">
    <property type="entry name" value="SENSOR PROTEIN KDPD"/>
    <property type="match status" value="1"/>
</dbReference>
<dbReference type="InterPro" id="IPR038318">
    <property type="entry name" value="KdpD_sf"/>
</dbReference>
<evidence type="ECO:0000256" key="11">
    <source>
        <dbReference type="ARBA" id="ARBA00023012"/>
    </source>
</evidence>
<protein>
    <recommendedName>
        <fullName evidence="3">histidine kinase</fullName>
        <ecNumber evidence="3">2.7.13.3</ecNumber>
    </recommendedName>
</protein>
<evidence type="ECO:0000256" key="8">
    <source>
        <dbReference type="ARBA" id="ARBA00022777"/>
    </source>
</evidence>
<dbReference type="RefSeq" id="WP_219966255.1">
    <property type="nucleotide sequence ID" value="NZ_JAGFNZ010000006.1"/>
</dbReference>
<dbReference type="InterPro" id="IPR005467">
    <property type="entry name" value="His_kinase_dom"/>
</dbReference>
<dbReference type="Proteomes" id="UP000719942">
    <property type="component" value="Unassembled WGS sequence"/>
</dbReference>
<reference evidence="15 16" key="1">
    <citation type="submission" date="2021-03" db="EMBL/GenBank/DDBJ databases">
        <title>Caproiciproducens sp. nov. isolated from feces of cow.</title>
        <authorList>
            <person name="Choi J.-Y."/>
        </authorList>
    </citation>
    <scope>NUCLEOTIDE SEQUENCE [LARGE SCALE GENOMIC DNA]</scope>
    <source>
        <strain evidence="15 16">AGMB10547</strain>
    </source>
</reference>
<dbReference type="EMBL" id="JAGFNZ010000006">
    <property type="protein sequence ID" value="MBW7573849.1"/>
    <property type="molecule type" value="Genomic_DNA"/>
</dbReference>
<evidence type="ECO:0000256" key="9">
    <source>
        <dbReference type="ARBA" id="ARBA00022840"/>
    </source>
</evidence>
<evidence type="ECO:0000256" key="12">
    <source>
        <dbReference type="ARBA" id="ARBA00023136"/>
    </source>
</evidence>
<keyword evidence="7" id="KW-0547">Nucleotide-binding</keyword>
<keyword evidence="12 13" id="KW-0472">Membrane</keyword>
<sequence length="494" mass="54766">MDNNHPSKLLKPIVQTAEMVLILAGATLLSMLFKNTGLSEINTVVIYILSVLIVSRITNGYVYGICASVLGMFCFNFFFTEPYHTFNVYNKDYLVTFFVMLTASILTSTLTSKIMDSNNTAKQREKQSNILFQITSSLAKAASVQDIATVSVKSLSNLLDCDVCCVTMDTENAVFEEYSLRQSGRTVDIRPLNAAELETLTENLAVQPIADKHHQYALICLPYGQTQGHPEEEKLLSSICVQIFAAMERERLSAERKKAKNDAEREKFKSNLLRAISHDLRTPLAGIAGVAEILLYSLKDENNIRLVQGIYDDSRWLTQMVENILSLTRIQEGKLVVRKQQEAVEEIVGEAVSHASKYADGRSVEIEIPNDVIFVPMDGKLIEQVLINLINNSIKHTSPGDTIQVTVKPGKDQVWFSVSDNGTGIEPRDLPKIFDLFYTEGRARADSKRGLGLGLAICKTIVNAHGGKITAENNKDGGATIRFYLPDEGSKNGE</sequence>
<evidence type="ECO:0000313" key="16">
    <source>
        <dbReference type="Proteomes" id="UP000719942"/>
    </source>
</evidence>
<evidence type="ECO:0000256" key="4">
    <source>
        <dbReference type="ARBA" id="ARBA00022553"/>
    </source>
</evidence>
<evidence type="ECO:0000259" key="14">
    <source>
        <dbReference type="PROSITE" id="PS50109"/>
    </source>
</evidence>
<dbReference type="InterPro" id="IPR029016">
    <property type="entry name" value="GAF-like_dom_sf"/>
</dbReference>
<dbReference type="InterPro" id="IPR036890">
    <property type="entry name" value="HATPase_C_sf"/>
</dbReference>
<keyword evidence="10 13" id="KW-1133">Transmembrane helix</keyword>
<dbReference type="PANTHER" id="PTHR45569">
    <property type="entry name" value="SENSOR PROTEIN KDPD"/>
    <property type="match status" value="1"/>
</dbReference>
<dbReference type="Gene3D" id="1.20.120.620">
    <property type="entry name" value="Backbone structure of the membrane domain of e. Coli histidine kinase receptor kdpd"/>
    <property type="match status" value="1"/>
</dbReference>
<dbReference type="Pfam" id="PF00512">
    <property type="entry name" value="HisKA"/>
    <property type="match status" value="1"/>
</dbReference>
<dbReference type="SMART" id="SM00387">
    <property type="entry name" value="HATPase_c"/>
    <property type="match status" value="1"/>
</dbReference>
<dbReference type="CDD" id="cd00082">
    <property type="entry name" value="HisKA"/>
    <property type="match status" value="1"/>
</dbReference>
<keyword evidence="6 13" id="KW-0812">Transmembrane</keyword>